<sequence length="245" mass="27081">MFGGECRNLWGVPVEVLEERYRRWCEGVRGPSSIPRSIHQIWLGPRPIPERFLEFAARWRALHHEWEYRLWRDADVEEFGLENARAFAAAHSHGGVYVDLDFEPLKSLDFLHEGVGCYAGFSNVDVVEINNALIGAARGNVVVRECVRRLTPAPPLLGAVLASGFLDDTGARALHQNAAAQTIDRTGPGFFTRVFCDTLAAAPDDALCLPPDVFYPAPNTATADPAAFATADTIAVHHWARSWCS</sequence>
<name>A0AAD7UKU8_9STRA</name>
<dbReference type="GO" id="GO:0016020">
    <property type="term" value="C:membrane"/>
    <property type="evidence" value="ECO:0007669"/>
    <property type="project" value="GOC"/>
</dbReference>
<evidence type="ECO:0000313" key="1">
    <source>
        <dbReference type="EMBL" id="KAJ8608767.1"/>
    </source>
</evidence>
<accession>A0AAD7UKU8</accession>
<dbReference type="GO" id="GO:0051999">
    <property type="term" value="P:mannosyl-inositol phosphorylceramide biosynthetic process"/>
    <property type="evidence" value="ECO:0007669"/>
    <property type="project" value="TreeGrafter"/>
</dbReference>
<organism evidence="1 2">
    <name type="scientific">Chrysophaeum taylorii</name>
    <dbReference type="NCBI Taxonomy" id="2483200"/>
    <lineage>
        <taxon>Eukaryota</taxon>
        <taxon>Sar</taxon>
        <taxon>Stramenopiles</taxon>
        <taxon>Ochrophyta</taxon>
        <taxon>Pelagophyceae</taxon>
        <taxon>Pelagomonadales</taxon>
        <taxon>Pelagomonadaceae</taxon>
        <taxon>Chrysophaeum</taxon>
    </lineage>
</organism>
<dbReference type="InterPro" id="IPR051706">
    <property type="entry name" value="Glycosyltransferase_domain"/>
</dbReference>
<dbReference type="PANTHER" id="PTHR32385:SF15">
    <property type="entry name" value="INOSITOL PHOSPHOCERAMIDE MANNOSYLTRANSFERASE 1"/>
    <property type="match status" value="1"/>
</dbReference>
<dbReference type="Proteomes" id="UP001230188">
    <property type="component" value="Unassembled WGS sequence"/>
</dbReference>
<protein>
    <submittedName>
        <fullName evidence="1">Uncharacterized protein</fullName>
    </submittedName>
</protein>
<proteinExistence type="predicted"/>
<dbReference type="InterPro" id="IPR029044">
    <property type="entry name" value="Nucleotide-diphossugar_trans"/>
</dbReference>
<dbReference type="PANTHER" id="PTHR32385">
    <property type="entry name" value="MANNOSYL PHOSPHORYLINOSITOL CERAMIDE SYNTHASE"/>
    <property type="match status" value="1"/>
</dbReference>
<dbReference type="GO" id="GO:0000030">
    <property type="term" value="F:mannosyltransferase activity"/>
    <property type="evidence" value="ECO:0007669"/>
    <property type="project" value="TreeGrafter"/>
</dbReference>
<dbReference type="EMBL" id="JAQMWT010000161">
    <property type="protein sequence ID" value="KAJ8608767.1"/>
    <property type="molecule type" value="Genomic_DNA"/>
</dbReference>
<keyword evidence="2" id="KW-1185">Reference proteome</keyword>
<dbReference type="Gene3D" id="3.90.550.20">
    <property type="match status" value="2"/>
</dbReference>
<gene>
    <name evidence="1" type="ORF">CTAYLR_007815</name>
</gene>
<reference evidence="1" key="1">
    <citation type="submission" date="2023-01" db="EMBL/GenBank/DDBJ databases">
        <title>Metagenome sequencing of chrysophaentin producing Chrysophaeum taylorii.</title>
        <authorList>
            <person name="Davison J."/>
            <person name="Bewley C."/>
        </authorList>
    </citation>
    <scope>NUCLEOTIDE SEQUENCE</scope>
    <source>
        <strain evidence="1">NIES-1699</strain>
    </source>
</reference>
<dbReference type="AlphaFoldDB" id="A0AAD7UKU8"/>
<dbReference type="SUPFAM" id="SSF53448">
    <property type="entry name" value="Nucleotide-diphospho-sugar transferases"/>
    <property type="match status" value="1"/>
</dbReference>
<comment type="caution">
    <text evidence="1">The sequence shown here is derived from an EMBL/GenBank/DDBJ whole genome shotgun (WGS) entry which is preliminary data.</text>
</comment>
<evidence type="ECO:0000313" key="2">
    <source>
        <dbReference type="Proteomes" id="UP001230188"/>
    </source>
</evidence>